<evidence type="ECO:0000256" key="1">
    <source>
        <dbReference type="SAM" id="MobiDB-lite"/>
    </source>
</evidence>
<keyword evidence="2" id="KW-1133">Transmembrane helix</keyword>
<dbReference type="Proteomes" id="UP000327085">
    <property type="component" value="Chromosome 1"/>
</dbReference>
<evidence type="ECO:0000256" key="2">
    <source>
        <dbReference type="SAM" id="Phobius"/>
    </source>
</evidence>
<evidence type="ECO:0000313" key="3">
    <source>
        <dbReference type="EMBL" id="VVA11576.1"/>
    </source>
</evidence>
<keyword evidence="2" id="KW-0472">Membrane</keyword>
<organism evidence="3 4">
    <name type="scientific">Prunus dulcis</name>
    <name type="common">Almond</name>
    <name type="synonym">Amygdalus dulcis</name>
    <dbReference type="NCBI Taxonomy" id="3755"/>
    <lineage>
        <taxon>Eukaryota</taxon>
        <taxon>Viridiplantae</taxon>
        <taxon>Streptophyta</taxon>
        <taxon>Embryophyta</taxon>
        <taxon>Tracheophyta</taxon>
        <taxon>Spermatophyta</taxon>
        <taxon>Magnoliopsida</taxon>
        <taxon>eudicotyledons</taxon>
        <taxon>Gunneridae</taxon>
        <taxon>Pentapetalae</taxon>
        <taxon>rosids</taxon>
        <taxon>fabids</taxon>
        <taxon>Rosales</taxon>
        <taxon>Rosaceae</taxon>
        <taxon>Amygdaloideae</taxon>
        <taxon>Amygdaleae</taxon>
        <taxon>Prunus</taxon>
    </lineage>
</organism>
<reference evidence="4" key="1">
    <citation type="journal article" date="2020" name="Plant J.">
        <title>Transposons played a major role in the diversification between the closely related almond and peach genomes: results from the almond genome sequence.</title>
        <authorList>
            <person name="Alioto T."/>
            <person name="Alexiou K.G."/>
            <person name="Bardil A."/>
            <person name="Barteri F."/>
            <person name="Castanera R."/>
            <person name="Cruz F."/>
            <person name="Dhingra A."/>
            <person name="Duval H."/>
            <person name="Fernandez I Marti A."/>
            <person name="Frias L."/>
            <person name="Galan B."/>
            <person name="Garcia J.L."/>
            <person name="Howad W."/>
            <person name="Gomez-Garrido J."/>
            <person name="Gut M."/>
            <person name="Julca I."/>
            <person name="Morata J."/>
            <person name="Puigdomenech P."/>
            <person name="Ribeca P."/>
            <person name="Rubio Cabetas M.J."/>
            <person name="Vlasova A."/>
            <person name="Wirthensohn M."/>
            <person name="Garcia-Mas J."/>
            <person name="Gabaldon T."/>
            <person name="Casacuberta J.M."/>
            <person name="Arus P."/>
        </authorList>
    </citation>
    <scope>NUCLEOTIDE SEQUENCE [LARGE SCALE GENOMIC DNA]</scope>
    <source>
        <strain evidence="4">cv. Texas</strain>
    </source>
</reference>
<dbReference type="InParanoid" id="A0A5E4E8H2"/>
<protein>
    <submittedName>
        <fullName evidence="3">Uncharacterized protein</fullName>
    </submittedName>
</protein>
<dbReference type="AlphaFoldDB" id="A0A5E4E8H2"/>
<evidence type="ECO:0000313" key="4">
    <source>
        <dbReference type="Proteomes" id="UP000327085"/>
    </source>
</evidence>
<name>A0A5E4E8H2_PRUDU</name>
<dbReference type="EMBL" id="CABIKO010000004">
    <property type="protein sequence ID" value="VVA11576.1"/>
    <property type="molecule type" value="Genomic_DNA"/>
</dbReference>
<gene>
    <name evidence="3" type="ORF">ALMOND_2B001478</name>
</gene>
<accession>A0A5E4E8H2</accession>
<keyword evidence="2" id="KW-0812">Transmembrane</keyword>
<feature type="region of interest" description="Disordered" evidence="1">
    <location>
        <begin position="73"/>
        <end position="102"/>
    </location>
</feature>
<feature type="transmembrane region" description="Helical" evidence="2">
    <location>
        <begin position="120"/>
        <end position="139"/>
    </location>
</feature>
<sequence length="147" mass="16437">MKPHLSVEKENGQTIWPTIFTYWASETALFSILATRQGFRSLLSALNHRGGSPSAKMVNLSLSSPFLPLSAVPQDLHNQEEAGEEDEAEQAHPSLDPFEDRQHHQVQRQAQALAPHQARFLRCFAAMAFGIFCNLIRGFSFDSDSRA</sequence>
<dbReference type="Gramene" id="VVA11576">
    <property type="protein sequence ID" value="VVA11576"/>
    <property type="gene ID" value="Prudul26B001478"/>
</dbReference>
<proteinExistence type="predicted"/>